<evidence type="ECO:0000313" key="4">
    <source>
        <dbReference type="EMBL" id="SIS04287.1"/>
    </source>
</evidence>
<dbReference type="Gene3D" id="3.40.109.10">
    <property type="entry name" value="NADH Oxidase"/>
    <property type="match status" value="1"/>
</dbReference>
<organism evidence="4 5">
    <name type="scientific">Williamsia sterculiae</name>
    <dbReference type="NCBI Taxonomy" id="1344003"/>
    <lineage>
        <taxon>Bacteria</taxon>
        <taxon>Bacillati</taxon>
        <taxon>Actinomycetota</taxon>
        <taxon>Actinomycetes</taxon>
        <taxon>Mycobacteriales</taxon>
        <taxon>Nocardiaceae</taxon>
        <taxon>Williamsia</taxon>
    </lineage>
</organism>
<evidence type="ECO:0000313" key="5">
    <source>
        <dbReference type="Proteomes" id="UP000186218"/>
    </source>
</evidence>
<feature type="domain" description="Nitroreductase" evidence="3">
    <location>
        <begin position="24"/>
        <end position="82"/>
    </location>
</feature>
<proteinExistence type="inferred from homology"/>
<keyword evidence="2" id="KW-0560">Oxidoreductase</keyword>
<name>A0A1N7FVH6_9NOCA</name>
<keyword evidence="5" id="KW-1185">Reference proteome</keyword>
<evidence type="ECO:0000256" key="1">
    <source>
        <dbReference type="ARBA" id="ARBA00007118"/>
    </source>
</evidence>
<reference evidence="4 5" key="1">
    <citation type="submission" date="2017-01" db="EMBL/GenBank/DDBJ databases">
        <authorList>
            <person name="Mah S.A."/>
            <person name="Swanson W.J."/>
            <person name="Moy G.W."/>
            <person name="Vacquier V.D."/>
        </authorList>
    </citation>
    <scope>NUCLEOTIDE SEQUENCE [LARGE SCALE GENOMIC DNA]</scope>
    <source>
        <strain evidence="4 5">CPCC 203464</strain>
    </source>
</reference>
<comment type="similarity">
    <text evidence="1">Belongs to the nitroreductase family.</text>
</comment>
<protein>
    <submittedName>
        <fullName evidence="4">Nitroreductase</fullName>
    </submittedName>
</protein>
<evidence type="ECO:0000259" key="3">
    <source>
        <dbReference type="Pfam" id="PF00881"/>
    </source>
</evidence>
<sequence>MAGMTSECPEFAATRGLHPVLSDRFSPLDFDAGSEVSDAEVDTLLDAARSAPSAGNSQPWSFVVARRDDAVHRRVLPYLASSSAGWAGRAGLLVVHLCHLFVEDTPDWPYSEFSHYDVGQAAAYMTVQALALGLSVRQFRAFDRDGLAREFDVPDHWEVATMSAYGIAGHGIGESLPGSRSRRSRADITWARAGVATTRE</sequence>
<accession>A0A1N7FVH6</accession>
<gene>
    <name evidence="4" type="ORF">SAMN05445060_2320</name>
</gene>
<dbReference type="Proteomes" id="UP000186218">
    <property type="component" value="Unassembled WGS sequence"/>
</dbReference>
<dbReference type="InterPro" id="IPR029479">
    <property type="entry name" value="Nitroreductase"/>
</dbReference>
<dbReference type="PANTHER" id="PTHR43673:SF10">
    <property type="entry name" value="NADH DEHYDROGENASE_NAD(P)H NITROREDUCTASE XCC3605-RELATED"/>
    <property type="match status" value="1"/>
</dbReference>
<dbReference type="SUPFAM" id="SSF55469">
    <property type="entry name" value="FMN-dependent nitroreductase-like"/>
    <property type="match status" value="1"/>
</dbReference>
<dbReference type="GO" id="GO:0016491">
    <property type="term" value="F:oxidoreductase activity"/>
    <property type="evidence" value="ECO:0007669"/>
    <property type="project" value="UniProtKB-KW"/>
</dbReference>
<evidence type="ECO:0000256" key="2">
    <source>
        <dbReference type="ARBA" id="ARBA00023002"/>
    </source>
</evidence>
<dbReference type="AlphaFoldDB" id="A0A1N7FVH6"/>
<dbReference type="InterPro" id="IPR000415">
    <property type="entry name" value="Nitroreductase-like"/>
</dbReference>
<dbReference type="EMBL" id="FTNT01000006">
    <property type="protein sequence ID" value="SIS04287.1"/>
    <property type="molecule type" value="Genomic_DNA"/>
</dbReference>
<dbReference type="Pfam" id="PF00881">
    <property type="entry name" value="Nitroreductase"/>
    <property type="match status" value="1"/>
</dbReference>
<dbReference type="STRING" id="1344003.SAMN05445060_2320"/>
<dbReference type="PANTHER" id="PTHR43673">
    <property type="entry name" value="NAD(P)H NITROREDUCTASE YDGI-RELATED"/>
    <property type="match status" value="1"/>
</dbReference>